<reference evidence="2 3" key="1">
    <citation type="journal article" date="2024" name="IMA Fungus">
        <title>IMA Genome - F19 : A genome assembly and annotation guide to empower mycologists, including annotated draft genome sequences of Ceratocystis pirilliformis, Diaporthe australafricana, Fusarium ophioides, Paecilomyces lecythidis, and Sporothrix stenoceras.</title>
        <authorList>
            <person name="Aylward J."/>
            <person name="Wilson A.M."/>
            <person name="Visagie C.M."/>
            <person name="Spraker J."/>
            <person name="Barnes I."/>
            <person name="Buitendag C."/>
            <person name="Ceriani C."/>
            <person name="Del Mar Angel L."/>
            <person name="du Plessis D."/>
            <person name="Fuchs T."/>
            <person name="Gasser K."/>
            <person name="Kramer D."/>
            <person name="Li W."/>
            <person name="Munsamy K."/>
            <person name="Piso A."/>
            <person name="Price J.L."/>
            <person name="Sonnekus B."/>
            <person name="Thomas C."/>
            <person name="van der Nest A."/>
            <person name="van Dijk A."/>
            <person name="van Heerden A."/>
            <person name="van Vuuren N."/>
            <person name="Yilmaz N."/>
            <person name="Duong T.A."/>
            <person name="van der Merwe N.A."/>
            <person name="Wingfield M.J."/>
            <person name="Wingfield B.D."/>
        </authorList>
    </citation>
    <scope>NUCLEOTIDE SEQUENCE [LARGE SCALE GENOMIC DNA]</scope>
    <source>
        <strain evidence="2 3">CMW 18300</strain>
    </source>
</reference>
<feature type="compositionally biased region" description="Low complexity" evidence="1">
    <location>
        <begin position="103"/>
        <end position="119"/>
    </location>
</feature>
<protein>
    <submittedName>
        <fullName evidence="2">Uncharacterized protein</fullName>
    </submittedName>
</protein>
<organism evidence="2 3">
    <name type="scientific">Diaporthe australafricana</name>
    <dbReference type="NCBI Taxonomy" id="127596"/>
    <lineage>
        <taxon>Eukaryota</taxon>
        <taxon>Fungi</taxon>
        <taxon>Dikarya</taxon>
        <taxon>Ascomycota</taxon>
        <taxon>Pezizomycotina</taxon>
        <taxon>Sordariomycetes</taxon>
        <taxon>Sordariomycetidae</taxon>
        <taxon>Diaporthales</taxon>
        <taxon>Diaporthaceae</taxon>
        <taxon>Diaporthe</taxon>
    </lineage>
</organism>
<evidence type="ECO:0000313" key="2">
    <source>
        <dbReference type="EMBL" id="KAL1851353.1"/>
    </source>
</evidence>
<keyword evidence="3" id="KW-1185">Reference proteome</keyword>
<comment type="caution">
    <text evidence="2">The sequence shown here is derived from an EMBL/GenBank/DDBJ whole genome shotgun (WGS) entry which is preliminary data.</text>
</comment>
<name>A0ABR3W2A0_9PEZI</name>
<accession>A0ABR3W2A0</accession>
<dbReference type="EMBL" id="JAWRVE010000174">
    <property type="protein sequence ID" value="KAL1851353.1"/>
    <property type="molecule type" value="Genomic_DNA"/>
</dbReference>
<dbReference type="Proteomes" id="UP001583177">
    <property type="component" value="Unassembled WGS sequence"/>
</dbReference>
<proteinExistence type="predicted"/>
<evidence type="ECO:0000313" key="3">
    <source>
        <dbReference type="Proteomes" id="UP001583177"/>
    </source>
</evidence>
<feature type="region of interest" description="Disordered" evidence="1">
    <location>
        <begin position="103"/>
        <end position="131"/>
    </location>
</feature>
<feature type="compositionally biased region" description="Polar residues" evidence="1">
    <location>
        <begin position="58"/>
        <end position="71"/>
    </location>
</feature>
<sequence length="331" mass="36087">MSPRSSVGHQHVVLSPLSTEFASDKSVDSGVGMSAQSDSLKSGGTRDSIYTADESHQGTKGSAATPSTQDGQAEFASEPAASDISDLVKNLQRVLSNSKSNITLNINSTNTPPVAADSPAHPHPPDSAAASDEVCRDKKGDACQCPACLKQRKLKEKPITYAVEYLDMGDRVVSTDTRQTEYDLDEELKDTKIRKSSTVFTVTTVLRTSIPADDYGDYLSKEEEKDKEQILKNKDCTIGFHTFRLTIVSPALLDALRTHIVHYPGVFLWGDELSITSPFCALAHHLRQLKEQRHISAAIKDDDSAVVSIEEQCRSKIPSAQTAEHLTMLLD</sequence>
<gene>
    <name evidence="2" type="ORF">Daus18300_012599</name>
</gene>
<evidence type="ECO:0000256" key="1">
    <source>
        <dbReference type="SAM" id="MobiDB-lite"/>
    </source>
</evidence>
<feature type="region of interest" description="Disordered" evidence="1">
    <location>
        <begin position="18"/>
        <end position="80"/>
    </location>
</feature>